<dbReference type="RefSeq" id="WP_165329784.1">
    <property type="nucleotide sequence ID" value="NZ_JAAKZW010000002.1"/>
</dbReference>
<feature type="signal peptide" evidence="1">
    <location>
        <begin position="1"/>
        <end position="27"/>
    </location>
</feature>
<protein>
    <recommendedName>
        <fullName evidence="4">Peptidase inhibitor family I36 protein</fullName>
    </recommendedName>
</protein>
<name>A0A6G4XC90_9ACTN</name>
<proteinExistence type="predicted"/>
<sequence length="157" mass="16940">MRKTFALLAATTLAGLGALLPATSAQAESWQCDNKWHNASSGYFYAYDFKNCGTQLGRAAGNDNDWGDLSGNFTNYDANQAESVLHKGTSGLSVAVYDAENYGRGVACIRKAEFYASDLSDNRFSTYGPGTGRALVANNIESHQWVTDTYCASTFLS</sequence>
<dbReference type="AlphaFoldDB" id="A0A6G4XC90"/>
<organism evidence="2 3">
    <name type="scientific">Streptomyces mesophilus</name>
    <dbReference type="NCBI Taxonomy" id="1775132"/>
    <lineage>
        <taxon>Bacteria</taxon>
        <taxon>Bacillati</taxon>
        <taxon>Actinomycetota</taxon>
        <taxon>Actinomycetes</taxon>
        <taxon>Kitasatosporales</taxon>
        <taxon>Streptomycetaceae</taxon>
        <taxon>Streptomyces</taxon>
    </lineage>
</organism>
<keyword evidence="1" id="KW-0732">Signal</keyword>
<feature type="chain" id="PRO_5026202454" description="Peptidase inhibitor family I36 protein" evidence="1">
    <location>
        <begin position="28"/>
        <end position="157"/>
    </location>
</feature>
<evidence type="ECO:0000256" key="1">
    <source>
        <dbReference type="SAM" id="SignalP"/>
    </source>
</evidence>
<comment type="caution">
    <text evidence="2">The sequence shown here is derived from an EMBL/GenBank/DDBJ whole genome shotgun (WGS) entry which is preliminary data.</text>
</comment>
<accession>A0A6G4XC90</accession>
<dbReference type="EMBL" id="JAAKZW010000002">
    <property type="protein sequence ID" value="NGO74261.1"/>
    <property type="molecule type" value="Genomic_DNA"/>
</dbReference>
<evidence type="ECO:0008006" key="4">
    <source>
        <dbReference type="Google" id="ProtNLM"/>
    </source>
</evidence>
<reference evidence="2 3" key="1">
    <citation type="submission" date="2020-02" db="EMBL/GenBank/DDBJ databases">
        <title>Whole-genome analyses of novel actinobacteria.</title>
        <authorList>
            <person name="Sahin N."/>
            <person name="Tokatli A."/>
        </authorList>
    </citation>
    <scope>NUCLEOTIDE SEQUENCE [LARGE SCALE GENOMIC DNA]</scope>
    <source>
        <strain evidence="2 3">YC504</strain>
    </source>
</reference>
<keyword evidence="3" id="KW-1185">Reference proteome</keyword>
<evidence type="ECO:0000313" key="3">
    <source>
        <dbReference type="Proteomes" id="UP000481109"/>
    </source>
</evidence>
<evidence type="ECO:0000313" key="2">
    <source>
        <dbReference type="EMBL" id="NGO74261.1"/>
    </source>
</evidence>
<dbReference type="Proteomes" id="UP000481109">
    <property type="component" value="Unassembled WGS sequence"/>
</dbReference>
<gene>
    <name evidence="2" type="ORF">G6045_00955</name>
</gene>